<dbReference type="InterPro" id="IPR015422">
    <property type="entry name" value="PyrdxlP-dep_Trfase_small"/>
</dbReference>
<dbReference type="InterPro" id="IPR015421">
    <property type="entry name" value="PyrdxlP-dep_Trfase_major"/>
</dbReference>
<dbReference type="PIRSF" id="PIRSF005572">
    <property type="entry name" value="NifS"/>
    <property type="match status" value="1"/>
</dbReference>
<dbReference type="GO" id="GO:0030170">
    <property type="term" value="F:pyridoxal phosphate binding"/>
    <property type="evidence" value="ECO:0007669"/>
    <property type="project" value="InterPro"/>
</dbReference>
<evidence type="ECO:0000256" key="1">
    <source>
        <dbReference type="ARBA" id="ARBA00001933"/>
    </source>
</evidence>
<evidence type="ECO:0000256" key="7">
    <source>
        <dbReference type="ARBA" id="ARBA00022898"/>
    </source>
</evidence>
<dbReference type="Gene3D" id="3.90.1150.10">
    <property type="entry name" value="Aspartate Aminotransferase, domain 1"/>
    <property type="match status" value="1"/>
</dbReference>
<dbReference type="InterPro" id="IPR010970">
    <property type="entry name" value="Cys_dSase_SufS"/>
</dbReference>
<dbReference type="AlphaFoldDB" id="A0A8J3G966"/>
<comment type="similarity">
    <text evidence="3">Belongs to the class-V pyridoxal-phosphate-dependent aminotransferase family. Csd subfamily.</text>
</comment>
<comment type="catalytic activity">
    <reaction evidence="8">
        <text>(sulfur carrier)-H + L-cysteine = (sulfur carrier)-SH + L-alanine</text>
        <dbReference type="Rhea" id="RHEA:43892"/>
        <dbReference type="Rhea" id="RHEA-COMP:14737"/>
        <dbReference type="Rhea" id="RHEA-COMP:14739"/>
        <dbReference type="ChEBI" id="CHEBI:29917"/>
        <dbReference type="ChEBI" id="CHEBI:35235"/>
        <dbReference type="ChEBI" id="CHEBI:57972"/>
        <dbReference type="ChEBI" id="CHEBI:64428"/>
        <dbReference type="EC" id="2.8.1.7"/>
    </reaction>
</comment>
<dbReference type="InterPro" id="IPR015424">
    <property type="entry name" value="PyrdxlP-dep_Trfase"/>
</dbReference>
<evidence type="ECO:0000259" key="9">
    <source>
        <dbReference type="Pfam" id="PF00266"/>
    </source>
</evidence>
<keyword evidence="6" id="KW-0808">Transferase</keyword>
<dbReference type="CDD" id="cd06453">
    <property type="entry name" value="SufS_like"/>
    <property type="match status" value="1"/>
</dbReference>
<dbReference type="EC" id="2.8.1.7" evidence="4"/>
<proteinExistence type="inferred from homology"/>
<dbReference type="GO" id="GO:0006534">
    <property type="term" value="P:cysteine metabolic process"/>
    <property type="evidence" value="ECO:0007669"/>
    <property type="project" value="InterPro"/>
</dbReference>
<comment type="function">
    <text evidence="2">Catalyzes the removal of elemental sulfur and selenium atoms from L-cysteine, L-cystine, L-selenocysteine, and L-selenocystine to produce L-alanine.</text>
</comment>
<evidence type="ECO:0000256" key="4">
    <source>
        <dbReference type="ARBA" id="ARBA00012239"/>
    </source>
</evidence>
<evidence type="ECO:0000313" key="11">
    <source>
        <dbReference type="Proteomes" id="UP000598271"/>
    </source>
</evidence>
<dbReference type="GO" id="GO:0031071">
    <property type="term" value="F:cysteine desulfurase activity"/>
    <property type="evidence" value="ECO:0007669"/>
    <property type="project" value="UniProtKB-EC"/>
</dbReference>
<dbReference type="Gene3D" id="3.40.640.10">
    <property type="entry name" value="Type I PLP-dependent aspartate aminotransferase-like (Major domain)"/>
    <property type="match status" value="1"/>
</dbReference>
<reference evidence="10 11" key="1">
    <citation type="journal article" date="2014" name="Int. J. Syst. Evol. Microbiol.">
        <title>Complete genome sequence of Corynebacterium casei LMG S-19264T (=DSM 44701T), isolated from a smear-ripened cheese.</title>
        <authorList>
            <consortium name="US DOE Joint Genome Institute (JGI-PGF)"/>
            <person name="Walter F."/>
            <person name="Albersmeier A."/>
            <person name="Kalinowski J."/>
            <person name="Ruckert C."/>
        </authorList>
    </citation>
    <scope>NUCLEOTIDE SEQUENCE [LARGE SCALE GENOMIC DNA]</scope>
    <source>
        <strain evidence="10 11">KCTC 12866</strain>
    </source>
</reference>
<comment type="caution">
    <text evidence="10">The sequence shown here is derived from an EMBL/GenBank/DDBJ whole genome shotgun (WGS) entry which is preliminary data.</text>
</comment>
<dbReference type="InterPro" id="IPR000192">
    <property type="entry name" value="Aminotrans_V_dom"/>
</dbReference>
<evidence type="ECO:0000256" key="3">
    <source>
        <dbReference type="ARBA" id="ARBA00010447"/>
    </source>
</evidence>
<keyword evidence="7" id="KW-0663">Pyridoxal phosphate</keyword>
<dbReference type="EMBL" id="BMXF01000001">
    <property type="protein sequence ID" value="GHB60742.1"/>
    <property type="molecule type" value="Genomic_DNA"/>
</dbReference>
<organism evidence="10 11">
    <name type="scientific">Persicitalea jodogahamensis</name>
    <dbReference type="NCBI Taxonomy" id="402147"/>
    <lineage>
        <taxon>Bacteria</taxon>
        <taxon>Pseudomonadati</taxon>
        <taxon>Bacteroidota</taxon>
        <taxon>Cytophagia</taxon>
        <taxon>Cytophagales</taxon>
        <taxon>Spirosomataceae</taxon>
        <taxon>Persicitalea</taxon>
    </lineage>
</organism>
<accession>A0A8J3G966</accession>
<dbReference type="NCBIfam" id="TIGR01979">
    <property type="entry name" value="sufS"/>
    <property type="match status" value="1"/>
</dbReference>
<protein>
    <recommendedName>
        <fullName evidence="5">Probable cysteine desulfurase</fullName>
        <ecNumber evidence="4">2.8.1.7</ecNumber>
    </recommendedName>
</protein>
<dbReference type="InterPro" id="IPR016454">
    <property type="entry name" value="Cysteine_dSase"/>
</dbReference>
<dbReference type="RefSeq" id="WP_308439267.1">
    <property type="nucleotide sequence ID" value="NZ_BMXF01000001.1"/>
</dbReference>
<evidence type="ECO:0000256" key="2">
    <source>
        <dbReference type="ARBA" id="ARBA00002824"/>
    </source>
</evidence>
<dbReference type="Proteomes" id="UP000598271">
    <property type="component" value="Unassembled WGS sequence"/>
</dbReference>
<comment type="cofactor">
    <cofactor evidence="1">
        <name>pyridoxal 5'-phosphate</name>
        <dbReference type="ChEBI" id="CHEBI:597326"/>
    </cofactor>
</comment>
<evidence type="ECO:0000256" key="6">
    <source>
        <dbReference type="ARBA" id="ARBA00022679"/>
    </source>
</evidence>
<dbReference type="PANTHER" id="PTHR43586:SF8">
    <property type="entry name" value="CYSTEINE DESULFURASE 1, CHLOROPLASTIC"/>
    <property type="match status" value="1"/>
</dbReference>
<gene>
    <name evidence="10" type="ORF">GCM10007390_13080</name>
</gene>
<feature type="domain" description="Aminotransferase class V" evidence="9">
    <location>
        <begin position="41"/>
        <end position="410"/>
    </location>
</feature>
<evidence type="ECO:0000313" key="10">
    <source>
        <dbReference type="EMBL" id="GHB60742.1"/>
    </source>
</evidence>
<name>A0A8J3G966_9BACT</name>
<keyword evidence="11" id="KW-1185">Reference proteome</keyword>
<dbReference type="Pfam" id="PF00266">
    <property type="entry name" value="Aminotran_5"/>
    <property type="match status" value="1"/>
</dbReference>
<sequence length="422" mass="46967">MQYQARENMISETYTIPQLDMGQIRSDFPILDQIVNGKPLVYFDNAATTQKPRQVIEALAGYYERTNANIHRGIHHLAEKATAEFEASRRRIQNFINARLPEEVIFTYGTTDGINLVAQSYGRTFLQEGDEIIISTMEHHSNIVPWQMLCEEKGCVLRIIPINDAGELLMDEYEKMLSEKTKFVSVVHVSNALGTINPVAEIIKKAHEVGAKVLIDGAQATSHIDIDVQALDCDFYAFSLHKLYGPTGMGVLYGKEAILNAMPPYRGGGEMIKEVTFEKTTYNELPYKFEAGTPNIADVVAAKTAINYVENLGKEAIADYEHHLLRYATEALSSIEGLKIVGTAKEKVSVISFLMDGIHHQDIGVLLDQQGIAIRTGHHCTQPLMHRFGIPGTSRASFAVYNTTEEIDHLVAGLLKVKKMLG</sequence>
<dbReference type="PANTHER" id="PTHR43586">
    <property type="entry name" value="CYSTEINE DESULFURASE"/>
    <property type="match status" value="1"/>
</dbReference>
<evidence type="ECO:0000256" key="8">
    <source>
        <dbReference type="ARBA" id="ARBA00050776"/>
    </source>
</evidence>
<evidence type="ECO:0000256" key="5">
    <source>
        <dbReference type="ARBA" id="ARBA00021850"/>
    </source>
</evidence>
<dbReference type="SUPFAM" id="SSF53383">
    <property type="entry name" value="PLP-dependent transferases"/>
    <property type="match status" value="1"/>
</dbReference>